<dbReference type="GO" id="GO:0008270">
    <property type="term" value="F:zinc ion binding"/>
    <property type="evidence" value="ECO:0007669"/>
    <property type="project" value="InterPro"/>
</dbReference>
<keyword evidence="2" id="KW-1185">Reference proteome</keyword>
<dbReference type="SUPFAM" id="SSF57783">
    <property type="entry name" value="Zinc beta-ribbon"/>
    <property type="match status" value="1"/>
</dbReference>
<organism evidence="1 2">
    <name type="scientific">Velocimicrobium porci</name>
    <dbReference type="NCBI Taxonomy" id="2606634"/>
    <lineage>
        <taxon>Bacteria</taxon>
        <taxon>Bacillati</taxon>
        <taxon>Bacillota</taxon>
        <taxon>Clostridia</taxon>
        <taxon>Lachnospirales</taxon>
        <taxon>Lachnospiraceae</taxon>
        <taxon>Velocimicrobium</taxon>
    </lineage>
</organism>
<accession>A0A6L5XYX3</accession>
<dbReference type="GO" id="GO:0003677">
    <property type="term" value="F:DNA binding"/>
    <property type="evidence" value="ECO:0007669"/>
    <property type="project" value="InterPro"/>
</dbReference>
<dbReference type="AlphaFoldDB" id="A0A6L5XYX3"/>
<proteinExistence type="predicted"/>
<dbReference type="Gene3D" id="3.90.580.10">
    <property type="entry name" value="Zinc finger, CHC2-type domain"/>
    <property type="match status" value="1"/>
</dbReference>
<gene>
    <name evidence="1" type="ORF">FYJ58_07195</name>
</gene>
<evidence type="ECO:0000313" key="2">
    <source>
        <dbReference type="Proteomes" id="UP000482209"/>
    </source>
</evidence>
<name>A0A6L5XYX3_9FIRM</name>
<dbReference type="Proteomes" id="UP000482209">
    <property type="component" value="Unassembled WGS sequence"/>
</dbReference>
<evidence type="ECO:0008006" key="3">
    <source>
        <dbReference type="Google" id="ProtNLM"/>
    </source>
</evidence>
<dbReference type="EMBL" id="VUMT01000009">
    <property type="protein sequence ID" value="MSS63661.1"/>
    <property type="molecule type" value="Genomic_DNA"/>
</dbReference>
<dbReference type="InterPro" id="IPR036977">
    <property type="entry name" value="DNA_primase_Znf_CHC2"/>
</dbReference>
<sequence>MNDNKIKCMYFDHRFTEKPQGKQCGWVQKSLTQTDITIENLADALCHGASFKPGVLVGGNKAENWYQQQFFGLDFDDGIRIEEAYNKVISLGITPCFMYTTFSHKEEHHKFRMIFCNNSIIADGNIRDKLQATLMGVIGGIDERCFNRDRMFFGGKGQVVLHPDYEARINAESIIEKYWNDNFEQYISNANPKSKKKNKPAASSKSNGKHKEYLAFTDNTDAISTLNVALLQERLGINEDLLNTDRRRYSLLVFTQSLDDEVDERIVDGVYQFQSEAEMYQYINSLDLQEYLGVPNGTFCCILPTHEDNKPSAHIYITDDGTQIYKCFGCNQARTIISITEQLAHCRRSEAINFIKKVYKIDYKPSEWVEQQRQLMIDSALYLDSEEFKETFPQINRLIRTRKTDIQKILMHMTKHINDGLQYDGKPLFFASLNSLMKICEKKDKTKISQSVTLFALLNMLNKVELNCIPEDELNKAKHISAKYGFKKIVNFYQIEEYGFTTLENSEKIAGTLIENNISLKGLSREYILRTFGIETADRVFPQYKYENRQGTSAKSDYLTGEIASVVLNTIKEQGYIFERDVNINGAIGTQWKKSIQEILDSYGLKKVKLNKELKEKYGIEGNGYPCIIIESEDF</sequence>
<evidence type="ECO:0000313" key="1">
    <source>
        <dbReference type="EMBL" id="MSS63661.1"/>
    </source>
</evidence>
<protein>
    <recommendedName>
        <fullName evidence="3">DNA primase</fullName>
    </recommendedName>
</protein>
<dbReference type="RefSeq" id="WP_154519070.1">
    <property type="nucleotide sequence ID" value="NZ_VUMT01000009.1"/>
</dbReference>
<comment type="caution">
    <text evidence="1">The sequence shown here is derived from an EMBL/GenBank/DDBJ whole genome shotgun (WGS) entry which is preliminary data.</text>
</comment>
<reference evidence="1 2" key="1">
    <citation type="submission" date="2019-08" db="EMBL/GenBank/DDBJ databases">
        <title>In-depth cultivation of the pig gut microbiome towards novel bacterial diversity and tailored functional studies.</title>
        <authorList>
            <person name="Wylensek D."/>
            <person name="Hitch T.C.A."/>
            <person name="Clavel T."/>
        </authorList>
    </citation>
    <scope>NUCLEOTIDE SEQUENCE [LARGE SCALE GENOMIC DNA]</scope>
    <source>
        <strain evidence="1 2">WCA-693-APC-MOT-I</strain>
    </source>
</reference>
<dbReference type="GO" id="GO:0006260">
    <property type="term" value="P:DNA replication"/>
    <property type="evidence" value="ECO:0007669"/>
    <property type="project" value="InterPro"/>
</dbReference>